<dbReference type="EMBL" id="JADOXO010000187">
    <property type="protein sequence ID" value="KAF9810143.1"/>
    <property type="molecule type" value="Genomic_DNA"/>
</dbReference>
<reference evidence="1" key="1">
    <citation type="submission" date="2020-11" db="EMBL/GenBank/DDBJ databases">
        <authorList>
            <person name="Koelle M."/>
            <person name="Horta M.A.C."/>
            <person name="Nowrousian M."/>
            <person name="Ohm R.A."/>
            <person name="Benz P."/>
            <person name="Pilgard A."/>
        </authorList>
    </citation>
    <scope>NUCLEOTIDE SEQUENCE</scope>
    <source>
        <strain evidence="1">FPRL280</strain>
    </source>
</reference>
<dbReference type="Proteomes" id="UP000639403">
    <property type="component" value="Unassembled WGS sequence"/>
</dbReference>
<protein>
    <submittedName>
        <fullName evidence="1">Uncharacterized protein</fullName>
    </submittedName>
</protein>
<sequence length="19" mass="2197">MQLRRAPKEQVNGGSHTMR</sequence>
<organism evidence="1 2">
    <name type="scientific">Rhodonia placenta</name>
    <dbReference type="NCBI Taxonomy" id="104341"/>
    <lineage>
        <taxon>Eukaryota</taxon>
        <taxon>Fungi</taxon>
        <taxon>Dikarya</taxon>
        <taxon>Basidiomycota</taxon>
        <taxon>Agaricomycotina</taxon>
        <taxon>Agaricomycetes</taxon>
        <taxon>Polyporales</taxon>
        <taxon>Adustoporiaceae</taxon>
        <taxon>Rhodonia</taxon>
    </lineage>
</organism>
<dbReference type="AlphaFoldDB" id="A0A8H7NYZ0"/>
<name>A0A8H7NYZ0_9APHY</name>
<proteinExistence type="predicted"/>
<accession>A0A8H7NYZ0</accession>
<reference evidence="1" key="2">
    <citation type="journal article" name="Front. Microbiol.">
        <title>Degradative Capacity of Two Strains of Rhodonia placenta: From Phenotype to Genotype.</title>
        <authorList>
            <person name="Kolle M."/>
            <person name="Horta M.A.C."/>
            <person name="Nowrousian M."/>
            <person name="Ohm R.A."/>
            <person name="Benz J.P."/>
            <person name="Pilgard A."/>
        </authorList>
    </citation>
    <scope>NUCLEOTIDE SEQUENCE</scope>
    <source>
        <strain evidence="1">FPRL280</strain>
    </source>
</reference>
<evidence type="ECO:0000313" key="2">
    <source>
        <dbReference type="Proteomes" id="UP000639403"/>
    </source>
</evidence>
<evidence type="ECO:0000313" key="1">
    <source>
        <dbReference type="EMBL" id="KAF9810143.1"/>
    </source>
</evidence>
<gene>
    <name evidence="1" type="ORF">IEO21_07126</name>
</gene>
<comment type="caution">
    <text evidence="1">The sequence shown here is derived from an EMBL/GenBank/DDBJ whole genome shotgun (WGS) entry which is preliminary data.</text>
</comment>